<keyword evidence="1" id="KW-0808">Transferase</keyword>
<keyword evidence="2" id="KW-1185">Reference proteome</keyword>
<evidence type="ECO:0000313" key="2">
    <source>
        <dbReference type="Proteomes" id="UP001437386"/>
    </source>
</evidence>
<proteinExistence type="predicted"/>
<accession>A0AAX4Q5P8</accession>
<dbReference type="Pfam" id="PF21448">
    <property type="entry name" value="DNMK"/>
    <property type="match status" value="1"/>
</dbReference>
<dbReference type="InterPro" id="IPR048444">
    <property type="entry name" value="DNMK"/>
</dbReference>
<organism evidence="1 2">
    <name type="scientific">Enterobacter phage KKP_3711</name>
    <dbReference type="NCBI Taxonomy" id="3109398"/>
    <lineage>
        <taxon>Viruses</taxon>
        <taxon>Duplodnaviria</taxon>
        <taxon>Heunggongvirae</taxon>
        <taxon>Uroviricota</taxon>
        <taxon>Caudoviricetes</taxon>
        <taxon>Demerecviridae</taxon>
        <taxon>Markadamsvirinae</taxon>
    </lineage>
</organism>
<dbReference type="Gene3D" id="3.40.50.300">
    <property type="entry name" value="P-loop containing nucleotide triphosphate hydrolases"/>
    <property type="match status" value="1"/>
</dbReference>
<dbReference type="Proteomes" id="UP001437386">
    <property type="component" value="Segment"/>
</dbReference>
<name>A0AAX4Q5P8_9CAUD</name>
<dbReference type="InterPro" id="IPR023191">
    <property type="entry name" value="DNMP_kinase_N"/>
</dbReference>
<dbReference type="InterPro" id="IPR027417">
    <property type="entry name" value="P-loop_NTPase"/>
</dbReference>
<protein>
    <submittedName>
        <fullName evidence="1">Deoxynucleoside-5'-monophosphate kinase</fullName>
        <ecNumber evidence="1">2.7.4.13</ecNumber>
    </submittedName>
</protein>
<dbReference type="EC" id="2.7.4.13" evidence="1"/>
<dbReference type="GO" id="GO:0047507">
    <property type="term" value="F:deoxynucleoside phosphate kinase activity, ATP as phosphate donor"/>
    <property type="evidence" value="ECO:0007669"/>
    <property type="project" value="UniProtKB-EC"/>
</dbReference>
<keyword evidence="1" id="KW-0418">Kinase</keyword>
<evidence type="ECO:0000313" key="1">
    <source>
        <dbReference type="EMBL" id="XAG95800.1"/>
    </source>
</evidence>
<reference evidence="1 2" key="1">
    <citation type="submission" date="2024-04" db="EMBL/GenBank/DDBJ databases">
        <authorList>
            <person name="Wojcicki M."/>
            <person name="Srednicka P."/>
            <person name="Shymialevich D."/>
            <person name="Sokolowska B."/>
        </authorList>
    </citation>
    <scope>NUCLEOTIDE SEQUENCE [LARGE SCALE GENOMIC DNA]</scope>
</reference>
<sequence>MTLYIGLCGEAGAGKDTAGIILKDIFLKDSFYSFKSIMVTSFAAPVYALAEALVNGSLKDRASKEVFQKYDITQQFLEYMNEVYCFYQLDQYKDFPDAWNEFFHKSLVEYTHISHNEKAEFALHISPRRLLELVGTEFGREILDTNVWLKVVSDSVKRNDAKLVVVTDVRFDNEALFIRNQDKGMVIEIVAPVNEHATKSTHASAKGINQSLVSHKIINKKNGKEQFIKELENFNCRFVRGLY</sequence>
<dbReference type="EMBL" id="PP579741">
    <property type="protein sequence ID" value="XAG95800.1"/>
    <property type="molecule type" value="Genomic_DNA"/>
</dbReference>
<gene>
    <name evidence="1" type="ORF">U7154_000033</name>
</gene>
<dbReference type="Gene3D" id="1.10.238.70">
    <property type="match status" value="1"/>
</dbReference>